<keyword evidence="3 4" id="KW-0450">Lipoyl</keyword>
<organism evidence="7 8">
    <name type="scientific">Dictyobacter formicarum</name>
    <dbReference type="NCBI Taxonomy" id="2778368"/>
    <lineage>
        <taxon>Bacteria</taxon>
        <taxon>Bacillati</taxon>
        <taxon>Chloroflexota</taxon>
        <taxon>Ktedonobacteria</taxon>
        <taxon>Ktedonobacterales</taxon>
        <taxon>Dictyobacteraceae</taxon>
        <taxon>Dictyobacter</taxon>
    </lineage>
</organism>
<evidence type="ECO:0000256" key="2">
    <source>
        <dbReference type="ARBA" id="ARBA00007317"/>
    </source>
</evidence>
<dbReference type="PROSITE" id="PS51826">
    <property type="entry name" value="PSBD"/>
    <property type="match status" value="2"/>
</dbReference>
<dbReference type="Gene3D" id="2.40.50.100">
    <property type="match status" value="1"/>
</dbReference>
<name>A0ABQ3VG47_9CHLR</name>
<dbReference type="InterPro" id="IPR023213">
    <property type="entry name" value="CAT-like_dom_sf"/>
</dbReference>
<dbReference type="PANTHER" id="PTHR23151">
    <property type="entry name" value="DIHYDROLIPOAMIDE ACETYL/SUCCINYL-TRANSFERASE-RELATED"/>
    <property type="match status" value="1"/>
</dbReference>
<evidence type="ECO:0000313" key="7">
    <source>
        <dbReference type="EMBL" id="GHO85130.1"/>
    </source>
</evidence>
<dbReference type="SUPFAM" id="SSF51230">
    <property type="entry name" value="Single hybrid motif"/>
    <property type="match status" value="1"/>
</dbReference>
<dbReference type="Pfam" id="PF00198">
    <property type="entry name" value="2-oxoacid_dh"/>
    <property type="match status" value="1"/>
</dbReference>
<dbReference type="RefSeq" id="WP_201362774.1">
    <property type="nucleotide sequence ID" value="NZ_BNJJ01000008.1"/>
</dbReference>
<dbReference type="PANTHER" id="PTHR23151:SF90">
    <property type="entry name" value="DIHYDROLIPOYLLYSINE-RESIDUE ACETYLTRANSFERASE COMPONENT OF PYRUVATE DEHYDROGENASE COMPLEX, MITOCHONDRIAL-RELATED"/>
    <property type="match status" value="1"/>
</dbReference>
<reference evidence="7 8" key="1">
    <citation type="journal article" date="2021" name="Int. J. Syst. Evol. Microbiol.">
        <title>Reticulibacter mediterranei gen. nov., sp. nov., within the new family Reticulibacteraceae fam. nov., and Ktedonospora formicarum gen. nov., sp. nov., Ktedonobacter robiniae sp. nov., Dictyobacter formicarum sp. nov. and Dictyobacter arantiisoli sp. nov., belonging to the class Ktedonobacteria.</title>
        <authorList>
            <person name="Yabe S."/>
            <person name="Zheng Y."/>
            <person name="Wang C.M."/>
            <person name="Sakai Y."/>
            <person name="Abe K."/>
            <person name="Yokota A."/>
            <person name="Donadio S."/>
            <person name="Cavaletti L."/>
            <person name="Monciardini P."/>
        </authorList>
    </citation>
    <scope>NUCLEOTIDE SEQUENCE [LARGE SCALE GENOMIC DNA]</scope>
    <source>
        <strain evidence="7 8">SOSP1-9</strain>
    </source>
</reference>
<evidence type="ECO:0000256" key="4">
    <source>
        <dbReference type="RuleBase" id="RU003423"/>
    </source>
</evidence>
<comment type="cofactor">
    <cofactor evidence="1 4">
        <name>(R)-lipoate</name>
        <dbReference type="ChEBI" id="CHEBI:83088"/>
    </cofactor>
</comment>
<evidence type="ECO:0000256" key="1">
    <source>
        <dbReference type="ARBA" id="ARBA00001938"/>
    </source>
</evidence>
<protein>
    <recommendedName>
        <fullName evidence="4">Dihydrolipoamide acetyltransferase component of pyruvate dehydrogenase complex</fullName>
        <ecNumber evidence="4">2.3.1.-</ecNumber>
    </recommendedName>
</protein>
<dbReference type="Gene3D" id="4.10.320.10">
    <property type="entry name" value="E3-binding domain"/>
    <property type="match status" value="2"/>
</dbReference>
<dbReference type="Pfam" id="PF02817">
    <property type="entry name" value="E3_binding"/>
    <property type="match status" value="1"/>
</dbReference>
<dbReference type="EMBL" id="BNJJ01000008">
    <property type="protein sequence ID" value="GHO85130.1"/>
    <property type="molecule type" value="Genomic_DNA"/>
</dbReference>
<dbReference type="Proteomes" id="UP000635565">
    <property type="component" value="Unassembled WGS sequence"/>
</dbReference>
<evidence type="ECO:0000256" key="3">
    <source>
        <dbReference type="ARBA" id="ARBA00022823"/>
    </source>
</evidence>
<keyword evidence="8" id="KW-1185">Reference proteome</keyword>
<dbReference type="InterPro" id="IPR036625">
    <property type="entry name" value="E3-bd_dom_sf"/>
</dbReference>
<keyword evidence="7" id="KW-0670">Pyruvate</keyword>
<feature type="domain" description="Peripheral subunit-binding (PSBD)" evidence="6">
    <location>
        <begin position="184"/>
        <end position="221"/>
    </location>
</feature>
<sequence length="472" mass="50726">MAKDMILPALGMAQSTGKVVRWLKPSGEWVQMGDSVVEIETDKATVELEAPAAGILVQRITVSDEDIPVGHVIAQIMTIDEASQQEVGGSVVKSGAANAVVDNTDHHSATPATPAPNLADSSQVATFTHAISPLAARMAAEHHLDLRLIQPGGRRIEKTDVLAYLQQATASKTQPQQESPRLLAASPKARRLAREQGISLATLTGSGPDQAVLAADIATHMAIQQSVPAAATSTMTPTASNQHNGQSDNAASTLSTIWRIMAERTTQSWTSVPHFFLMREINASRIIAWREQLLKRTQEKCTYTDLLVKLVAAALKEHPRINASWRDKSIHYNADINIGIAVAINDGLVVPVIQHTDQLSVEEIAQQRTALVAQAQAGKLRPQDMQHGTFTISNLGMYGIDGFTAIINPPQAAILAVSRISDRVIAVNGQPMVQPMMTCSLSCDHRVIDGARGAQFLATLADLIEEPLSLLH</sequence>
<dbReference type="SUPFAM" id="SSF52777">
    <property type="entry name" value="CoA-dependent acyltransferases"/>
    <property type="match status" value="1"/>
</dbReference>
<dbReference type="Gene3D" id="3.30.559.10">
    <property type="entry name" value="Chloramphenicol acetyltransferase-like domain"/>
    <property type="match status" value="1"/>
</dbReference>
<keyword evidence="4" id="KW-0808">Transferase</keyword>
<accession>A0ABQ3VG47</accession>
<proteinExistence type="inferred from homology"/>
<dbReference type="PROSITE" id="PS50968">
    <property type="entry name" value="BIOTINYL_LIPOYL"/>
    <property type="match status" value="1"/>
</dbReference>
<keyword evidence="4" id="KW-0012">Acyltransferase</keyword>
<feature type="domain" description="Peripheral subunit-binding (PSBD)" evidence="6">
    <location>
        <begin position="130"/>
        <end position="165"/>
    </location>
</feature>
<dbReference type="Pfam" id="PF00364">
    <property type="entry name" value="Biotin_lipoyl"/>
    <property type="match status" value="1"/>
</dbReference>
<dbReference type="PROSITE" id="PS00189">
    <property type="entry name" value="LIPOYL"/>
    <property type="match status" value="1"/>
</dbReference>
<dbReference type="InterPro" id="IPR011053">
    <property type="entry name" value="Single_hybrid_motif"/>
</dbReference>
<comment type="similarity">
    <text evidence="2 4">Belongs to the 2-oxoacid dehydrogenase family.</text>
</comment>
<gene>
    <name evidence="7" type="ORF">KSZ_31360</name>
</gene>
<dbReference type="InterPro" id="IPR000089">
    <property type="entry name" value="Biotin_lipoyl"/>
</dbReference>
<evidence type="ECO:0000259" key="6">
    <source>
        <dbReference type="PROSITE" id="PS51826"/>
    </source>
</evidence>
<dbReference type="EC" id="2.3.1.-" evidence="4"/>
<dbReference type="CDD" id="cd06849">
    <property type="entry name" value="lipoyl_domain"/>
    <property type="match status" value="1"/>
</dbReference>
<feature type="domain" description="Lipoyl-binding" evidence="5">
    <location>
        <begin position="2"/>
        <end position="80"/>
    </location>
</feature>
<dbReference type="InterPro" id="IPR004167">
    <property type="entry name" value="PSBD"/>
</dbReference>
<dbReference type="InterPro" id="IPR001078">
    <property type="entry name" value="2-oxoacid_DH_actylTfrase"/>
</dbReference>
<dbReference type="InterPro" id="IPR045257">
    <property type="entry name" value="E2/Pdx1"/>
</dbReference>
<comment type="caution">
    <text evidence="7">The sequence shown here is derived from an EMBL/GenBank/DDBJ whole genome shotgun (WGS) entry which is preliminary data.</text>
</comment>
<evidence type="ECO:0000259" key="5">
    <source>
        <dbReference type="PROSITE" id="PS50968"/>
    </source>
</evidence>
<evidence type="ECO:0000313" key="8">
    <source>
        <dbReference type="Proteomes" id="UP000635565"/>
    </source>
</evidence>
<dbReference type="InterPro" id="IPR003016">
    <property type="entry name" value="2-oxoA_DH_lipoyl-BS"/>
</dbReference>
<dbReference type="SUPFAM" id="SSF47005">
    <property type="entry name" value="Peripheral subunit-binding domain of 2-oxo acid dehydrogenase complex"/>
    <property type="match status" value="1"/>
</dbReference>